<evidence type="ECO:0000256" key="1">
    <source>
        <dbReference type="SAM" id="Phobius"/>
    </source>
</evidence>
<keyword evidence="1" id="KW-1133">Transmembrane helix</keyword>
<evidence type="ECO:0000313" key="2">
    <source>
        <dbReference type="EMBL" id="AES95563.1"/>
    </source>
</evidence>
<dbReference type="AlphaFoldDB" id="G7K6U3"/>
<dbReference type="EMBL" id="PSQE01000005">
    <property type="protein sequence ID" value="RHN54665.1"/>
    <property type="molecule type" value="Genomic_DNA"/>
</dbReference>
<dbReference type="PaxDb" id="3880-AES95563"/>
<dbReference type="STRING" id="3880.G7K6U3"/>
<keyword evidence="1" id="KW-0472">Membrane</keyword>
<evidence type="ECO:0000313" key="4">
    <source>
        <dbReference type="EnsemblPlants" id="AES95563"/>
    </source>
</evidence>
<dbReference type="KEGG" id="mtr:11409953"/>
<reference evidence="3" key="5">
    <citation type="journal article" date="2018" name="Nat. Plants">
        <title>Whole-genome landscape of Medicago truncatula symbiotic genes.</title>
        <authorList>
            <person name="Pecrix Y."/>
            <person name="Gamas P."/>
            <person name="Carrere S."/>
        </authorList>
    </citation>
    <scope>NUCLEOTIDE SEQUENCE</scope>
    <source>
        <tissue evidence="3">Leaves</tissue>
    </source>
</reference>
<dbReference type="Gramene" id="rna29739">
    <property type="protein sequence ID" value="RHN54665.1"/>
    <property type="gene ID" value="gene29739"/>
</dbReference>
<accession>G7K6U3</accession>
<gene>
    <name evidence="4" type="primary">11409953</name>
    <name evidence="2" type="ordered locus">MTR_5g026860</name>
    <name evidence="3" type="ORF">MtrunA17_Chr5g0409351</name>
</gene>
<dbReference type="HOGENOM" id="CLU_068344_0_0_1"/>
<keyword evidence="1 2" id="KW-0812">Transmembrane</keyword>
<feature type="transmembrane region" description="Helical" evidence="1">
    <location>
        <begin position="20"/>
        <end position="53"/>
    </location>
</feature>
<proteinExistence type="predicted"/>
<reference evidence="4" key="3">
    <citation type="submission" date="2015-04" db="UniProtKB">
        <authorList>
            <consortium name="EnsemblPlants"/>
        </authorList>
    </citation>
    <scope>IDENTIFICATION</scope>
    <source>
        <strain evidence="4">cv. Jemalong A17</strain>
    </source>
</reference>
<evidence type="ECO:0000313" key="5">
    <source>
        <dbReference type="Proteomes" id="UP000002051"/>
    </source>
</evidence>
<dbReference type="PANTHER" id="PTHR36779">
    <property type="entry name" value="OSJNBA0083N12.13 PROTEIN"/>
    <property type="match status" value="1"/>
</dbReference>
<dbReference type="PANTHER" id="PTHR36779:SF1">
    <property type="entry name" value="OS04G0600400 PROTEIN"/>
    <property type="match status" value="1"/>
</dbReference>
<protein>
    <submittedName>
        <fullName evidence="2">Transmembrane protein, putative</fullName>
    </submittedName>
</protein>
<dbReference type="OrthoDB" id="1922696at2759"/>
<organism evidence="2 5">
    <name type="scientific">Medicago truncatula</name>
    <name type="common">Barrel medic</name>
    <name type="synonym">Medicago tribuloides</name>
    <dbReference type="NCBI Taxonomy" id="3880"/>
    <lineage>
        <taxon>Eukaryota</taxon>
        <taxon>Viridiplantae</taxon>
        <taxon>Streptophyta</taxon>
        <taxon>Embryophyta</taxon>
        <taxon>Tracheophyta</taxon>
        <taxon>Spermatophyta</taxon>
        <taxon>Magnoliopsida</taxon>
        <taxon>eudicotyledons</taxon>
        <taxon>Gunneridae</taxon>
        <taxon>Pentapetalae</taxon>
        <taxon>rosids</taxon>
        <taxon>fabids</taxon>
        <taxon>Fabales</taxon>
        <taxon>Fabaceae</taxon>
        <taxon>Papilionoideae</taxon>
        <taxon>50 kb inversion clade</taxon>
        <taxon>NPAAA clade</taxon>
        <taxon>Hologalegina</taxon>
        <taxon>IRL clade</taxon>
        <taxon>Trifolieae</taxon>
        <taxon>Medicago</taxon>
    </lineage>
</organism>
<evidence type="ECO:0000313" key="3">
    <source>
        <dbReference type="EMBL" id="RHN54665.1"/>
    </source>
</evidence>
<dbReference type="eggNOG" id="ENOG502R4H7">
    <property type="taxonomic scope" value="Eukaryota"/>
</dbReference>
<feature type="transmembrane region" description="Helical" evidence="1">
    <location>
        <begin position="271"/>
        <end position="293"/>
    </location>
</feature>
<reference evidence="2 5" key="2">
    <citation type="journal article" date="2014" name="BMC Genomics">
        <title>An improved genome release (version Mt4.0) for the model legume Medicago truncatula.</title>
        <authorList>
            <person name="Tang H."/>
            <person name="Krishnakumar V."/>
            <person name="Bidwell S."/>
            <person name="Rosen B."/>
            <person name="Chan A."/>
            <person name="Zhou S."/>
            <person name="Gentzbittel L."/>
            <person name="Childs K.L."/>
            <person name="Yandell M."/>
            <person name="Gundlach H."/>
            <person name="Mayer K.F."/>
            <person name="Schwartz D.C."/>
            <person name="Town C.D."/>
        </authorList>
    </citation>
    <scope>GENOME REANNOTATION</scope>
    <source>
        <strain evidence="4 5">cv. Jemalong A17</strain>
    </source>
</reference>
<reference evidence="2 5" key="1">
    <citation type="journal article" date="2011" name="Nature">
        <title>The Medicago genome provides insight into the evolution of rhizobial symbioses.</title>
        <authorList>
            <person name="Young N.D."/>
            <person name="Debelle F."/>
            <person name="Oldroyd G.E."/>
            <person name="Geurts R."/>
            <person name="Cannon S.B."/>
            <person name="Udvardi M.K."/>
            <person name="Benedito V.A."/>
            <person name="Mayer K.F."/>
            <person name="Gouzy J."/>
            <person name="Schoof H."/>
            <person name="Van de Peer Y."/>
            <person name="Proost S."/>
            <person name="Cook D.R."/>
            <person name="Meyers B.C."/>
            <person name="Spannagl M."/>
            <person name="Cheung F."/>
            <person name="De Mita S."/>
            <person name="Krishnakumar V."/>
            <person name="Gundlach H."/>
            <person name="Zhou S."/>
            <person name="Mudge J."/>
            <person name="Bharti A.K."/>
            <person name="Murray J.D."/>
            <person name="Naoumkina M.A."/>
            <person name="Rosen B."/>
            <person name="Silverstein K.A."/>
            <person name="Tang H."/>
            <person name="Rombauts S."/>
            <person name="Zhao P.X."/>
            <person name="Zhou P."/>
            <person name="Barbe V."/>
            <person name="Bardou P."/>
            <person name="Bechner M."/>
            <person name="Bellec A."/>
            <person name="Berger A."/>
            <person name="Berges H."/>
            <person name="Bidwell S."/>
            <person name="Bisseling T."/>
            <person name="Choisne N."/>
            <person name="Couloux A."/>
            <person name="Denny R."/>
            <person name="Deshpande S."/>
            <person name="Dai X."/>
            <person name="Doyle J.J."/>
            <person name="Dudez A.M."/>
            <person name="Farmer A.D."/>
            <person name="Fouteau S."/>
            <person name="Franken C."/>
            <person name="Gibelin C."/>
            <person name="Gish J."/>
            <person name="Goldstein S."/>
            <person name="Gonzalez A.J."/>
            <person name="Green P.J."/>
            <person name="Hallab A."/>
            <person name="Hartog M."/>
            <person name="Hua A."/>
            <person name="Humphray S.J."/>
            <person name="Jeong D.H."/>
            <person name="Jing Y."/>
            <person name="Jocker A."/>
            <person name="Kenton S.M."/>
            <person name="Kim D.J."/>
            <person name="Klee K."/>
            <person name="Lai H."/>
            <person name="Lang C."/>
            <person name="Lin S."/>
            <person name="Macmil S.L."/>
            <person name="Magdelenat G."/>
            <person name="Matthews L."/>
            <person name="McCorrison J."/>
            <person name="Monaghan E.L."/>
            <person name="Mun J.H."/>
            <person name="Najar F.Z."/>
            <person name="Nicholson C."/>
            <person name="Noirot C."/>
            <person name="O'Bleness M."/>
            <person name="Paule C.R."/>
            <person name="Poulain J."/>
            <person name="Prion F."/>
            <person name="Qin B."/>
            <person name="Qu C."/>
            <person name="Retzel E.F."/>
            <person name="Riddle C."/>
            <person name="Sallet E."/>
            <person name="Samain S."/>
            <person name="Samson N."/>
            <person name="Sanders I."/>
            <person name="Saurat O."/>
            <person name="Scarpelli C."/>
            <person name="Schiex T."/>
            <person name="Segurens B."/>
            <person name="Severin A.J."/>
            <person name="Sherrier D.J."/>
            <person name="Shi R."/>
            <person name="Sims S."/>
            <person name="Singer S.R."/>
            <person name="Sinharoy S."/>
            <person name="Sterck L."/>
            <person name="Viollet A."/>
            <person name="Wang B.B."/>
            <person name="Wang K."/>
            <person name="Wang M."/>
            <person name="Wang X."/>
            <person name="Warfsmann J."/>
            <person name="Weissenbach J."/>
            <person name="White D.D."/>
            <person name="White J.D."/>
            <person name="Wiley G.B."/>
            <person name="Wincker P."/>
            <person name="Xing Y."/>
            <person name="Yang L."/>
            <person name="Yao Z."/>
            <person name="Ying F."/>
            <person name="Zhai J."/>
            <person name="Zhou L."/>
            <person name="Zuber A."/>
            <person name="Denarie J."/>
            <person name="Dixon R.A."/>
            <person name="May G.D."/>
            <person name="Schwartz D.C."/>
            <person name="Rogers J."/>
            <person name="Quetier F."/>
            <person name="Town C.D."/>
            <person name="Roe B.A."/>
        </authorList>
    </citation>
    <scope>NUCLEOTIDE SEQUENCE [LARGE SCALE GENOMIC DNA]</scope>
    <source>
        <strain evidence="2">A17</strain>
        <strain evidence="4 5">cv. Jemalong A17</strain>
    </source>
</reference>
<dbReference type="Proteomes" id="UP000265566">
    <property type="component" value="Chromosome 5"/>
</dbReference>
<reference evidence="6" key="4">
    <citation type="journal article" date="2018" name="Nat. Plants">
        <title>Whole-genome landscape of Medicago truncatula symbiotic genes.</title>
        <authorList>
            <person name="Pecrix Y."/>
            <person name="Staton S.E."/>
            <person name="Sallet E."/>
            <person name="Lelandais-Briere C."/>
            <person name="Moreau S."/>
            <person name="Carrere S."/>
            <person name="Blein T."/>
            <person name="Jardinaud M.F."/>
            <person name="Latrasse D."/>
            <person name="Zouine M."/>
            <person name="Zahm M."/>
            <person name="Kreplak J."/>
            <person name="Mayjonade B."/>
            <person name="Satge C."/>
            <person name="Perez M."/>
            <person name="Cauet S."/>
            <person name="Marande W."/>
            <person name="Chantry-Darmon C."/>
            <person name="Lopez-Roques C."/>
            <person name="Bouchez O."/>
            <person name="Berard A."/>
            <person name="Debelle F."/>
            <person name="Munos S."/>
            <person name="Bendahmane A."/>
            <person name="Berges H."/>
            <person name="Niebel A."/>
            <person name="Buitink J."/>
            <person name="Frugier F."/>
            <person name="Benhamed M."/>
            <person name="Crespi M."/>
            <person name="Gouzy J."/>
            <person name="Gamas P."/>
        </authorList>
    </citation>
    <scope>NUCLEOTIDE SEQUENCE [LARGE SCALE GENOMIC DNA]</scope>
    <source>
        <strain evidence="6">cv. Jemalong A17</strain>
    </source>
</reference>
<feature type="transmembrane region" description="Helical" evidence="1">
    <location>
        <begin position="226"/>
        <end position="251"/>
    </location>
</feature>
<sequence length="307" mass="35694">MDSPSQSNQQDPPRPQRNGGVMAFVILRWIIAILLPFVFLFSIPFLLGLLLLAISDFSVPNPVSLQSHCKIVSTGVDIRSSKICELGLLNYKAKDVFRHFESSKFRCRYDYYWASVFKVEYKDHFSGQRQVAFAEAPSEALPLYCRPNFGAAWLTQYKFKVNETYDCWYTSGISKVHLYQDNLFGCRADEQSIIQKIIQYSTQAMETINYWFSDKGRRANFWRWEIILGVISGFSTSLITITFIMFLKQFLSSLHRPFAAWILFWRVNAILMKRTCFLIAYSSFVAWLVIVYGKRLGLADIFRFPIL</sequence>
<dbReference type="Proteomes" id="UP000002051">
    <property type="component" value="Chromosome 5"/>
</dbReference>
<keyword evidence="5" id="KW-1185">Reference proteome</keyword>
<name>G7K6U3_MEDTR</name>
<dbReference type="EMBL" id="CM001221">
    <property type="protein sequence ID" value="AES95563.1"/>
    <property type="molecule type" value="Genomic_DNA"/>
</dbReference>
<dbReference type="OMA" id="AWLAIEY"/>
<evidence type="ECO:0000313" key="6">
    <source>
        <dbReference type="Proteomes" id="UP000265566"/>
    </source>
</evidence>
<dbReference type="EnsemblPlants" id="AES95563">
    <property type="protein sequence ID" value="AES95563"/>
    <property type="gene ID" value="MTR_5g026860"/>
</dbReference>